<feature type="chain" id="PRO_5003260167" evidence="1">
    <location>
        <begin position="19"/>
        <end position="283"/>
    </location>
</feature>
<dbReference type="PANTHER" id="PTHR35567">
    <property type="entry name" value="MALATE DEHYDROGENASE (AFU_ORTHOLOGUE AFUA_2G13800)"/>
    <property type="match status" value="1"/>
</dbReference>
<evidence type="ECO:0000256" key="1">
    <source>
        <dbReference type="SAM" id="SignalP"/>
    </source>
</evidence>
<organism evidence="3">
    <name type="scientific">Grosmannia clavigera (strain kw1407 / UAMH 11150)</name>
    <name type="common">Blue stain fungus</name>
    <name type="synonym">Graphiocladiella clavigera</name>
    <dbReference type="NCBI Taxonomy" id="655863"/>
    <lineage>
        <taxon>Eukaryota</taxon>
        <taxon>Fungi</taxon>
        <taxon>Dikarya</taxon>
        <taxon>Ascomycota</taxon>
        <taxon>Pezizomycotina</taxon>
        <taxon>Sordariomycetes</taxon>
        <taxon>Sordariomycetidae</taxon>
        <taxon>Ophiostomatales</taxon>
        <taxon>Ophiostomataceae</taxon>
        <taxon>Leptographium</taxon>
    </lineage>
</organism>
<dbReference type="Pfam" id="PF11937">
    <property type="entry name" value="DUF3455"/>
    <property type="match status" value="1"/>
</dbReference>
<dbReference type="EMBL" id="GL629794">
    <property type="protein sequence ID" value="EFX01424.1"/>
    <property type="molecule type" value="Genomic_DNA"/>
</dbReference>
<keyword evidence="1" id="KW-0732">Signal</keyword>
<evidence type="ECO:0000313" key="2">
    <source>
        <dbReference type="EMBL" id="EFX01424.1"/>
    </source>
</evidence>
<dbReference type="Proteomes" id="UP000007796">
    <property type="component" value="Unassembled WGS sequence"/>
</dbReference>
<reference evidence="2 3" key="1">
    <citation type="journal article" date="2011" name="Proc. Natl. Acad. Sci. U.S.A.">
        <title>Genome and transcriptome analyses of the mountain pine beetle-fungal symbiont Grosmannia clavigera, a lodgepole pine pathogen.</title>
        <authorList>
            <person name="DiGuistini S."/>
            <person name="Wang Y."/>
            <person name="Liao N.Y."/>
            <person name="Taylor G."/>
            <person name="Tanguay P."/>
            <person name="Feau N."/>
            <person name="Henrissat B."/>
            <person name="Chan S.K."/>
            <person name="Hesse-Orce U."/>
            <person name="Alamouti S.M."/>
            <person name="Tsui C.K.M."/>
            <person name="Docking R.T."/>
            <person name="Levasseur A."/>
            <person name="Haridas S."/>
            <person name="Robertson G."/>
            <person name="Birol I."/>
            <person name="Holt R.A."/>
            <person name="Marra M.A."/>
            <person name="Hamelin R.C."/>
            <person name="Hirst M."/>
            <person name="Jones S.J.M."/>
            <person name="Bohlmann J."/>
            <person name="Breuil C."/>
        </authorList>
    </citation>
    <scope>NUCLEOTIDE SEQUENCE [LARGE SCALE GENOMIC DNA]</scope>
    <source>
        <strain evidence="3">kw1407 / UAMH 11150</strain>
    </source>
</reference>
<evidence type="ECO:0000313" key="3">
    <source>
        <dbReference type="Proteomes" id="UP000007796"/>
    </source>
</evidence>
<keyword evidence="3" id="KW-1185">Reference proteome</keyword>
<dbReference type="GeneID" id="25979791"/>
<name>F0XLT0_GROCL</name>
<dbReference type="InterPro" id="IPR021851">
    <property type="entry name" value="DUF3455"/>
</dbReference>
<dbReference type="PANTHER" id="PTHR35567:SF1">
    <property type="entry name" value="CONSERVED FUNGAL PROTEIN (AFU_ORTHOLOGUE AFUA_1G14230)"/>
    <property type="match status" value="1"/>
</dbReference>
<dbReference type="HOGENOM" id="CLU_067863_0_0_1"/>
<dbReference type="eggNOG" id="ENOG502S85Z">
    <property type="taxonomic scope" value="Eukaryota"/>
</dbReference>
<dbReference type="InParanoid" id="F0XLT0"/>
<feature type="signal peptide" evidence="1">
    <location>
        <begin position="1"/>
        <end position="18"/>
    </location>
</feature>
<accession>F0XLT0</accession>
<dbReference type="OrthoDB" id="1859733at2759"/>
<proteinExistence type="predicted"/>
<protein>
    <submittedName>
        <fullName evidence="2">Conserved fungal protein</fullName>
    </submittedName>
</protein>
<gene>
    <name evidence="2" type="ORF">CMQ_6366</name>
</gene>
<dbReference type="AlphaFoldDB" id="F0XLT0"/>
<sequence>MHPSAALLLSAVAVAVLAAPAYPALSSSAATPDALDTASAYFSLLADKVQQSRSALPACDLTAAQLPSSSVSPSLPPPSDGLVLKHVAIGRGTQNYTCSSANSTAAPAAVGAVATLFNASCIAAAYPDLLNLLPAVVLPFNLTDDDVTAFSDRLYPSNLDVSGHHFFTTASTPFFNLDAPSQPLGHAACSKNNTQAAPSDSITTSTVAATTTSSSAVSNRGQHGEPAVPWLKLLAHDSSTTTGNLREVYRVQTAGGSSPATCAGMPAAFQVQYAAQYWFYESA</sequence>
<dbReference type="RefSeq" id="XP_014170906.1">
    <property type="nucleotide sequence ID" value="XM_014315431.1"/>
</dbReference>